<evidence type="ECO:0000256" key="5">
    <source>
        <dbReference type="ARBA" id="ARBA00022679"/>
    </source>
</evidence>
<comment type="similarity">
    <text evidence="3">Belongs to the NMT1/THI5 family.</text>
</comment>
<evidence type="ECO:0000256" key="4">
    <source>
        <dbReference type="ARBA" id="ARBA00011738"/>
    </source>
</evidence>
<comment type="pathway">
    <text evidence="2">Cofactor biosynthesis; thiamine diphosphate biosynthesis.</text>
</comment>
<feature type="signal peptide" evidence="12">
    <location>
        <begin position="1"/>
        <end position="26"/>
    </location>
</feature>
<evidence type="ECO:0000313" key="14">
    <source>
        <dbReference type="EMBL" id="MDN4474754.1"/>
    </source>
</evidence>
<evidence type="ECO:0000256" key="11">
    <source>
        <dbReference type="ARBA" id="ARBA00048179"/>
    </source>
</evidence>
<comment type="function">
    <text evidence="1">Responsible for the formation of the pyrimidine heterocycle in the thiamine biosynthesis pathway. Catalyzes the formation of hydroxymethylpyrimidine phosphate (HMP-P) from histidine and pyridoxal phosphate (PLP). The protein uses PLP and the active site histidine to form HMP-P, generating an inactive enzyme. The enzyme can only undergo a single turnover, which suggests it is a suicide enzyme.</text>
</comment>
<dbReference type="Proteomes" id="UP001172728">
    <property type="component" value="Unassembled WGS sequence"/>
</dbReference>
<evidence type="ECO:0000313" key="15">
    <source>
        <dbReference type="Proteomes" id="UP001172728"/>
    </source>
</evidence>
<dbReference type="SUPFAM" id="SSF53850">
    <property type="entry name" value="Periplasmic binding protein-like II"/>
    <property type="match status" value="1"/>
</dbReference>
<evidence type="ECO:0000256" key="8">
    <source>
        <dbReference type="ARBA" id="ARBA00022977"/>
    </source>
</evidence>
<keyword evidence="9" id="KW-0408">Iron</keyword>
<accession>A0ABT8G7U3</accession>
<evidence type="ECO:0000256" key="10">
    <source>
        <dbReference type="ARBA" id="ARBA00033171"/>
    </source>
</evidence>
<comment type="subunit">
    <text evidence="4">Homodimer.</text>
</comment>
<name>A0ABT8G7U3_9MICO</name>
<dbReference type="InterPro" id="IPR015168">
    <property type="entry name" value="SsuA/THI5"/>
</dbReference>
<feature type="domain" description="SsuA/THI5-like" evidence="13">
    <location>
        <begin position="64"/>
        <end position="273"/>
    </location>
</feature>
<dbReference type="PROSITE" id="PS51257">
    <property type="entry name" value="PROKAR_LIPOPROTEIN"/>
    <property type="match status" value="1"/>
</dbReference>
<dbReference type="RefSeq" id="WP_301131165.1">
    <property type="nucleotide sequence ID" value="NZ_JAUHPW010000002.1"/>
</dbReference>
<comment type="catalytic activity">
    <reaction evidence="11">
        <text>N(6)-(pyridoxal phosphate)-L-lysyl-[4-amino-5-hydroxymethyl-2-methylpyrimidine phosphate synthase] + L-histidyl-[4-amino-5-hydroxymethyl-2-methylpyrimidine phosphate synthase] + 2 Fe(3+) + 4 H2O = L-lysyl-[4-amino-5-hydroxymethyl-2-methylpyrimidine phosphate synthase] + (2S)-2-amino-5-hydroxy-4-oxopentanoyl-[4-amino-5-hydroxymethyl-2-methylpyrimidine phosphate synthase] + 4-amino-2-methyl-5-(phosphooxymethyl)pyrimidine + 3-oxopropanoate + 2 Fe(2+) + 2 H(+)</text>
        <dbReference type="Rhea" id="RHEA:65756"/>
        <dbReference type="Rhea" id="RHEA-COMP:16892"/>
        <dbReference type="Rhea" id="RHEA-COMP:16893"/>
        <dbReference type="Rhea" id="RHEA-COMP:16894"/>
        <dbReference type="Rhea" id="RHEA-COMP:16895"/>
        <dbReference type="ChEBI" id="CHEBI:15377"/>
        <dbReference type="ChEBI" id="CHEBI:15378"/>
        <dbReference type="ChEBI" id="CHEBI:29033"/>
        <dbReference type="ChEBI" id="CHEBI:29034"/>
        <dbReference type="ChEBI" id="CHEBI:29969"/>
        <dbReference type="ChEBI" id="CHEBI:29979"/>
        <dbReference type="ChEBI" id="CHEBI:33190"/>
        <dbReference type="ChEBI" id="CHEBI:58354"/>
        <dbReference type="ChEBI" id="CHEBI:143915"/>
        <dbReference type="ChEBI" id="CHEBI:157692"/>
    </reaction>
    <physiologicalReaction direction="left-to-right" evidence="11">
        <dbReference type="Rhea" id="RHEA:65757"/>
    </physiologicalReaction>
</comment>
<proteinExistence type="inferred from homology"/>
<comment type="caution">
    <text evidence="14">The sequence shown here is derived from an EMBL/GenBank/DDBJ whole genome shotgun (WGS) entry which is preliminary data.</text>
</comment>
<evidence type="ECO:0000256" key="6">
    <source>
        <dbReference type="ARBA" id="ARBA00022723"/>
    </source>
</evidence>
<keyword evidence="6" id="KW-0479">Metal-binding</keyword>
<dbReference type="Pfam" id="PF09084">
    <property type="entry name" value="NMT1"/>
    <property type="match status" value="1"/>
</dbReference>
<evidence type="ECO:0000256" key="1">
    <source>
        <dbReference type="ARBA" id="ARBA00003469"/>
    </source>
</evidence>
<evidence type="ECO:0000259" key="13">
    <source>
        <dbReference type="Pfam" id="PF09084"/>
    </source>
</evidence>
<evidence type="ECO:0000256" key="7">
    <source>
        <dbReference type="ARBA" id="ARBA00022898"/>
    </source>
</evidence>
<dbReference type="PANTHER" id="PTHR31528">
    <property type="entry name" value="4-AMINO-5-HYDROXYMETHYL-2-METHYLPYRIMIDINE PHOSPHATE SYNTHASE THI11-RELATED"/>
    <property type="match status" value="1"/>
</dbReference>
<dbReference type="InterPro" id="IPR027939">
    <property type="entry name" value="NMT1/THI5"/>
</dbReference>
<keyword evidence="5" id="KW-0808">Transferase</keyword>
<reference evidence="14" key="1">
    <citation type="submission" date="2023-06" db="EMBL/GenBank/DDBJ databases">
        <title>Sysu t00192.</title>
        <authorList>
            <person name="Gao L."/>
            <person name="Fang B.-Z."/>
            <person name="Li W.-J."/>
        </authorList>
    </citation>
    <scope>NUCLEOTIDE SEQUENCE</scope>
    <source>
        <strain evidence="14">SYSU T00192</strain>
    </source>
</reference>
<evidence type="ECO:0000256" key="2">
    <source>
        <dbReference type="ARBA" id="ARBA00004948"/>
    </source>
</evidence>
<gene>
    <name evidence="14" type="ORF">QQX09_02670</name>
</gene>
<feature type="chain" id="PRO_5045919044" description="Thiamine pyrimidine synthase" evidence="12">
    <location>
        <begin position="27"/>
        <end position="363"/>
    </location>
</feature>
<protein>
    <recommendedName>
        <fullName evidence="10">Thiamine pyrimidine synthase</fullName>
    </recommendedName>
</protein>
<organism evidence="14 15">
    <name type="scientific">Demequina litoralis</name>
    <dbReference type="NCBI Taxonomy" id="3051660"/>
    <lineage>
        <taxon>Bacteria</taxon>
        <taxon>Bacillati</taxon>
        <taxon>Actinomycetota</taxon>
        <taxon>Actinomycetes</taxon>
        <taxon>Micrococcales</taxon>
        <taxon>Demequinaceae</taxon>
        <taxon>Demequina</taxon>
    </lineage>
</organism>
<evidence type="ECO:0000256" key="3">
    <source>
        <dbReference type="ARBA" id="ARBA00009406"/>
    </source>
</evidence>
<keyword evidence="12" id="KW-0732">Signal</keyword>
<dbReference type="PANTHER" id="PTHR31528:SF1">
    <property type="entry name" value="4-AMINO-5-HYDROXYMETHYL-2-METHYLPYRIMIDINE PHOSPHATE SYNTHASE THI11-RELATED"/>
    <property type="match status" value="1"/>
</dbReference>
<keyword evidence="15" id="KW-1185">Reference proteome</keyword>
<sequence>MRFINGKAGRLTAAAAGVAVAALALAACSSGEADSGSSASADAEDAMEAPAYGDFTVQLSWIKNEEFSGEFFADSMGYYTEAGFDAVELVPGPSTGAAELLSGTADVALSDAVSIGSAVAAEEAPLKIIGTTYQKNPFTVLSLADGGNIMTAEDMVGKKIGVQDSNTALFMALLAANGLTEDDVEIVPVQYDPAPLTNGEVDGFIAYLTNESITVEAAGYDTVNLPFADNGLPFVAETFTVTDQSIAENRDALKAFLYAEILGWTDAVNDPEEGARLAYEEYGADLELNPENSIAGAIAQAEDLVVSDETVANGLFTISDELQASTLESLAGAGIELEAADLFDLSLLAEVYEEHPELVAYAG</sequence>
<evidence type="ECO:0000256" key="9">
    <source>
        <dbReference type="ARBA" id="ARBA00023004"/>
    </source>
</evidence>
<keyword evidence="7" id="KW-0663">Pyridoxal phosphate</keyword>
<dbReference type="Gene3D" id="3.40.190.10">
    <property type="entry name" value="Periplasmic binding protein-like II"/>
    <property type="match status" value="2"/>
</dbReference>
<dbReference type="EMBL" id="JAUHPW010000002">
    <property type="protein sequence ID" value="MDN4474754.1"/>
    <property type="molecule type" value="Genomic_DNA"/>
</dbReference>
<keyword evidence="8" id="KW-0784">Thiamine biosynthesis</keyword>
<evidence type="ECO:0000256" key="12">
    <source>
        <dbReference type="SAM" id="SignalP"/>
    </source>
</evidence>